<organism evidence="2 3">
    <name type="scientific">Alicyclobacillus acidocaldarius subsp. acidocaldarius (strain ATCC 27009 / DSM 446 / BCRC 14685 / JCM 5260 / KCTC 1825 / NBRC 15652 / NCIMB 11725 / NRRL B-14509 / 104-IA)</name>
    <name type="common">Bacillus acidocaldarius</name>
    <dbReference type="NCBI Taxonomy" id="521098"/>
    <lineage>
        <taxon>Bacteria</taxon>
        <taxon>Bacillati</taxon>
        <taxon>Bacillota</taxon>
        <taxon>Bacilli</taxon>
        <taxon>Bacillales</taxon>
        <taxon>Alicyclobacillaceae</taxon>
        <taxon>Alicyclobacillus</taxon>
    </lineage>
</organism>
<proteinExistence type="predicted"/>
<dbReference type="AlphaFoldDB" id="C8WQD3"/>
<reference evidence="3" key="1">
    <citation type="submission" date="2009-09" db="EMBL/GenBank/DDBJ databases">
        <title>The complete chromosome of Alicyclobacillus acidocaldarius subsp. acidocaldarius DSM 446.</title>
        <authorList>
            <consortium name="US DOE Joint Genome Institute (JGI-PGF)"/>
            <person name="Lucas S."/>
            <person name="Copeland A."/>
            <person name="Lapidus A."/>
            <person name="Glavina del Rio T."/>
            <person name="Dalin E."/>
            <person name="Tice H."/>
            <person name="Bruce D."/>
            <person name="Goodwin L."/>
            <person name="Pitluck S."/>
            <person name="Kyrpides N."/>
            <person name="Mavromatis K."/>
            <person name="Ivanova N."/>
            <person name="Ovchinnikova G."/>
            <person name="Chertkov O."/>
            <person name="Sims D."/>
            <person name="Brettin T."/>
            <person name="Detter J.C."/>
            <person name="Han C."/>
            <person name="Larimer F."/>
            <person name="Land M."/>
            <person name="Hauser L."/>
            <person name="Markowitz V."/>
            <person name="Cheng J.-F."/>
            <person name="Hugenholtz P."/>
            <person name="Woyke T."/>
            <person name="Wu D."/>
            <person name="Pukall R."/>
            <person name="Klenk H.-P."/>
            <person name="Eisen J.A."/>
        </authorList>
    </citation>
    <scope>NUCLEOTIDE SEQUENCE [LARGE SCALE GENOMIC DNA]</scope>
    <source>
        <strain evidence="3">ATCC 27009 / DSM 446 / BCRC 14685 / JCM 5260 / KCTC 1825 / NBRC 15652 / NCIMB 11725 / NRRL B-14509 / 104-IA</strain>
    </source>
</reference>
<dbReference type="STRING" id="521098.Aaci_2068"/>
<evidence type="ECO:0000313" key="3">
    <source>
        <dbReference type="Proteomes" id="UP000001917"/>
    </source>
</evidence>
<dbReference type="HOGENOM" id="CLU_2314189_0_0_9"/>
<dbReference type="KEGG" id="aac:Aaci_2068"/>
<sequence>MVADLRSVARNYIGRPVVVHTHNGVHRGVLHHMDDRGLYLRVYRPGSRLTGFDGEADIRTLSQAPQSLDVETAWWLWPLIFIPWAVALALAPWWWGPWWW</sequence>
<dbReference type="eggNOG" id="ENOG502ZEFE">
    <property type="taxonomic scope" value="Bacteria"/>
</dbReference>
<dbReference type="RefSeq" id="WP_012811343.1">
    <property type="nucleotide sequence ID" value="NC_013205.1"/>
</dbReference>
<keyword evidence="1" id="KW-1133">Transmembrane helix</keyword>
<keyword evidence="1" id="KW-0472">Membrane</keyword>
<evidence type="ECO:0000256" key="1">
    <source>
        <dbReference type="SAM" id="Phobius"/>
    </source>
</evidence>
<accession>C8WQD3</accession>
<keyword evidence="3" id="KW-1185">Reference proteome</keyword>
<reference evidence="2 3" key="2">
    <citation type="journal article" date="2010" name="Stand. Genomic Sci.">
        <title>Complete genome sequence of Alicyclobacillus acidocaldarius type strain (104-IA).</title>
        <authorList>
            <person name="Mavromatis K."/>
            <person name="Sikorski J."/>
            <person name="Lapidus A."/>
            <person name="Glavina Del Rio T."/>
            <person name="Copeland A."/>
            <person name="Tice H."/>
            <person name="Cheng J.F."/>
            <person name="Lucas S."/>
            <person name="Chen F."/>
            <person name="Nolan M."/>
            <person name="Bruce D."/>
            <person name="Goodwin L."/>
            <person name="Pitluck S."/>
            <person name="Ivanova N."/>
            <person name="Ovchinnikova G."/>
            <person name="Pati A."/>
            <person name="Chen A."/>
            <person name="Palaniappan K."/>
            <person name="Land M."/>
            <person name="Hauser L."/>
            <person name="Chang Y.J."/>
            <person name="Jeffries C.D."/>
            <person name="Chain P."/>
            <person name="Meincke L."/>
            <person name="Sims D."/>
            <person name="Chertkov O."/>
            <person name="Han C."/>
            <person name="Brettin T."/>
            <person name="Detter J.C."/>
            <person name="Wahrenburg C."/>
            <person name="Rohde M."/>
            <person name="Pukall R."/>
            <person name="Goker M."/>
            <person name="Bristow J."/>
            <person name="Eisen J.A."/>
            <person name="Markowitz V."/>
            <person name="Hugenholtz P."/>
            <person name="Klenk H.P."/>
            <person name="Kyrpides N.C."/>
        </authorList>
    </citation>
    <scope>NUCLEOTIDE SEQUENCE [LARGE SCALE GENOMIC DNA]</scope>
    <source>
        <strain evidence="3">ATCC 27009 / DSM 446 / BCRC 14685 / JCM 5260 / KCTC 1825 / NBRC 15652 / NCIMB 11725 / NRRL B-14509 / 104-IA</strain>
    </source>
</reference>
<evidence type="ECO:0000313" key="2">
    <source>
        <dbReference type="EMBL" id="ACV59078.1"/>
    </source>
</evidence>
<gene>
    <name evidence="2" type="ordered locus">Aaci_2068</name>
</gene>
<dbReference type="EMBL" id="CP001727">
    <property type="protein sequence ID" value="ACV59078.1"/>
    <property type="molecule type" value="Genomic_DNA"/>
</dbReference>
<feature type="transmembrane region" description="Helical" evidence="1">
    <location>
        <begin position="74"/>
        <end position="95"/>
    </location>
</feature>
<name>C8WQD3_ALIAD</name>
<dbReference type="Proteomes" id="UP000001917">
    <property type="component" value="Chromosome"/>
</dbReference>
<protein>
    <submittedName>
        <fullName evidence="2">Uncharacterized protein</fullName>
    </submittedName>
</protein>
<keyword evidence="1" id="KW-0812">Transmembrane</keyword>